<dbReference type="EMBL" id="BAAAQD010000016">
    <property type="protein sequence ID" value="GAA1542262.1"/>
    <property type="molecule type" value="Genomic_DNA"/>
</dbReference>
<protein>
    <submittedName>
        <fullName evidence="1">Uncharacterized protein</fullName>
    </submittedName>
</protein>
<name>A0ABN2BKH6_9ACTN</name>
<dbReference type="Proteomes" id="UP001501470">
    <property type="component" value="Unassembled WGS sequence"/>
</dbReference>
<gene>
    <name evidence="1" type="ORF">GCM10009827_072230</name>
</gene>
<evidence type="ECO:0000313" key="1">
    <source>
        <dbReference type="EMBL" id="GAA1542262.1"/>
    </source>
</evidence>
<proteinExistence type="predicted"/>
<organism evidence="1 2">
    <name type="scientific">Dactylosporangium maewongense</name>
    <dbReference type="NCBI Taxonomy" id="634393"/>
    <lineage>
        <taxon>Bacteria</taxon>
        <taxon>Bacillati</taxon>
        <taxon>Actinomycetota</taxon>
        <taxon>Actinomycetes</taxon>
        <taxon>Micromonosporales</taxon>
        <taxon>Micromonosporaceae</taxon>
        <taxon>Dactylosporangium</taxon>
    </lineage>
</organism>
<evidence type="ECO:0000313" key="2">
    <source>
        <dbReference type="Proteomes" id="UP001501470"/>
    </source>
</evidence>
<keyword evidence="2" id="KW-1185">Reference proteome</keyword>
<sequence length="229" mass="25450">MVRAMTPGGLAAAALRDELFPGEARSLGRGWVAWVVADLEYRAVVDRAGGNKRWHMFVGDARLGPAMADYGGLSVPLDPVGIGLGWPEGSRLDPDQAVAVRSLCRDVLSFASNRRELALLLMAQEEVRHGDVVAWLPAGNWPGRLAQALVIATDLDDQPLADTIRHLIRTPGARIVSRRPHYRPDVTQPERDRPNALYLDRGDLEQDVEREGRHWLARYCKVLNRIIDL</sequence>
<accession>A0ABN2BKH6</accession>
<comment type="caution">
    <text evidence="1">The sequence shown here is derived from an EMBL/GenBank/DDBJ whole genome shotgun (WGS) entry which is preliminary data.</text>
</comment>
<reference evidence="1 2" key="1">
    <citation type="journal article" date="2019" name="Int. J. Syst. Evol. Microbiol.">
        <title>The Global Catalogue of Microorganisms (GCM) 10K type strain sequencing project: providing services to taxonomists for standard genome sequencing and annotation.</title>
        <authorList>
            <consortium name="The Broad Institute Genomics Platform"/>
            <consortium name="The Broad Institute Genome Sequencing Center for Infectious Disease"/>
            <person name="Wu L."/>
            <person name="Ma J."/>
        </authorList>
    </citation>
    <scope>NUCLEOTIDE SEQUENCE [LARGE SCALE GENOMIC DNA]</scope>
    <source>
        <strain evidence="1 2">JCM 15933</strain>
    </source>
</reference>